<keyword evidence="2" id="KW-1133">Transmembrane helix</keyword>
<evidence type="ECO:0000256" key="2">
    <source>
        <dbReference type="SAM" id="Phobius"/>
    </source>
</evidence>
<name>A0ABW9I4R0_9ACTN</name>
<feature type="compositionally biased region" description="Low complexity" evidence="1">
    <location>
        <begin position="30"/>
        <end position="59"/>
    </location>
</feature>
<dbReference type="Proteomes" id="UP001631957">
    <property type="component" value="Unassembled WGS sequence"/>
</dbReference>
<protein>
    <recommendedName>
        <fullName evidence="5">DUF11 domain-containing protein</fullName>
    </recommendedName>
</protein>
<reference evidence="3 4" key="1">
    <citation type="submission" date="2024-12" db="EMBL/GenBank/DDBJ databases">
        <title>Forecasting of Potato common scab and diversities of Pathogenic streptomyces spp. in china.</title>
        <authorList>
            <person name="Handique U."/>
            <person name="Wu J."/>
        </authorList>
    </citation>
    <scope>NUCLEOTIDE SEQUENCE [LARGE SCALE GENOMIC DNA]</scope>
    <source>
        <strain evidence="3 4">ZRIMU1530</strain>
    </source>
</reference>
<evidence type="ECO:0000313" key="3">
    <source>
        <dbReference type="EMBL" id="MFM9614658.1"/>
    </source>
</evidence>
<evidence type="ECO:0000256" key="1">
    <source>
        <dbReference type="SAM" id="MobiDB-lite"/>
    </source>
</evidence>
<feature type="compositionally biased region" description="Gly residues" evidence="1">
    <location>
        <begin position="349"/>
        <end position="360"/>
    </location>
</feature>
<evidence type="ECO:0008006" key="5">
    <source>
        <dbReference type="Google" id="ProtNLM"/>
    </source>
</evidence>
<feature type="region of interest" description="Disordered" evidence="1">
    <location>
        <begin position="30"/>
        <end position="62"/>
    </location>
</feature>
<gene>
    <name evidence="3" type="ORF">ACKI18_39000</name>
</gene>
<feature type="region of interest" description="Disordered" evidence="1">
    <location>
        <begin position="318"/>
        <end position="360"/>
    </location>
</feature>
<keyword evidence="4" id="KW-1185">Reference proteome</keyword>
<dbReference type="EMBL" id="JBJVNI010000028">
    <property type="protein sequence ID" value="MFM9614658.1"/>
    <property type="molecule type" value="Genomic_DNA"/>
</dbReference>
<comment type="caution">
    <text evidence="3">The sequence shown here is derived from an EMBL/GenBank/DDBJ whole genome shotgun (WGS) entry which is preliminary data.</text>
</comment>
<evidence type="ECO:0000313" key="4">
    <source>
        <dbReference type="Proteomes" id="UP001631957"/>
    </source>
</evidence>
<feature type="transmembrane region" description="Helical" evidence="2">
    <location>
        <begin position="364"/>
        <end position="383"/>
    </location>
</feature>
<proteinExistence type="predicted"/>
<dbReference type="RefSeq" id="WP_409124218.1">
    <property type="nucleotide sequence ID" value="NZ_JBJVNJ010000050.1"/>
</dbReference>
<sequence length="391" mass="39961">MRGGSGVVRGLVVGAAAVLVGAVGVTGAGADTASPSPSVSPSVSGAPSASPSPSGSPSARAADPVDVRLSIGFPPGDILPGSRAYLRVNADIVSGAPRTLKAVIQVPVGMEYYSTLGDHDETKECANSADKRTVTCTSQYTPARKLSYRLQMLTQVKPPADLKVTATASTGDEPDANPADNTASATLQVRTGADFGVEWFPERTAVKVGEHVSARLVVTNHSGRTTRGPGGVEMSTLGIGFWPYQSPGLPCWADNEHWICEWEKAFAPGESRTFTFGWKFPKETAGKTMQAWAGILYDDPDDPDHGNDKDTVAIKVLKASGTPKPTPTVSESASASAPPPSASPSSDPSGGGGLASTGAGVGPGVLGAAVGLVVAGGGLFVLVQVRRRARS</sequence>
<keyword evidence="2" id="KW-0812">Transmembrane</keyword>
<accession>A0ABW9I4R0</accession>
<keyword evidence="2" id="KW-0472">Membrane</keyword>
<organism evidence="3 4">
    <name type="scientific">Streptomyces niveiscabiei</name>
    <dbReference type="NCBI Taxonomy" id="164115"/>
    <lineage>
        <taxon>Bacteria</taxon>
        <taxon>Bacillati</taxon>
        <taxon>Actinomycetota</taxon>
        <taxon>Actinomycetes</taxon>
        <taxon>Kitasatosporales</taxon>
        <taxon>Streptomycetaceae</taxon>
        <taxon>Streptomyces</taxon>
    </lineage>
</organism>